<dbReference type="KEGG" id="pog:Pogu_2110"/>
<keyword evidence="1" id="KW-0812">Transmembrane</keyword>
<proteinExistence type="predicted"/>
<dbReference type="HOGENOM" id="CLU_1773281_0_0_2"/>
<dbReference type="AlphaFoldDB" id="H6QCU1"/>
<keyword evidence="1" id="KW-0472">Membrane</keyword>
<dbReference type="EMBL" id="CP003316">
    <property type="protein sequence ID" value="AFA40137.1"/>
    <property type="molecule type" value="Genomic_DNA"/>
</dbReference>
<gene>
    <name evidence="2" type="ordered locus">Pogu_2110</name>
</gene>
<name>H6QCU1_PYROT</name>
<dbReference type="Proteomes" id="UP000009062">
    <property type="component" value="Chromosome"/>
</dbReference>
<sequence length="146" mass="17269">MELEAGTVSELLLFAALAPPLFLLVYPYVRVWLLLRDPLYHEAIELVEKRFFSCYNELWWRGYRDTIDIFRANMARAVYKCLKKPSRPWNECLWELLAYTGVTFDEKVTYRKMLSTMSELCGDAFEKLKSDVEQRRANRSSEVVKP</sequence>
<evidence type="ECO:0000256" key="1">
    <source>
        <dbReference type="SAM" id="Phobius"/>
    </source>
</evidence>
<organism evidence="2 3">
    <name type="scientific">Pyrobaculum oguniense (strain DSM 13380 / JCM 10595 / TE7)</name>
    <dbReference type="NCBI Taxonomy" id="698757"/>
    <lineage>
        <taxon>Archaea</taxon>
        <taxon>Thermoproteota</taxon>
        <taxon>Thermoprotei</taxon>
        <taxon>Thermoproteales</taxon>
        <taxon>Thermoproteaceae</taxon>
        <taxon>Pyrobaculum</taxon>
    </lineage>
</organism>
<evidence type="ECO:0000313" key="3">
    <source>
        <dbReference type="Proteomes" id="UP000009062"/>
    </source>
</evidence>
<accession>H6QCU1</accession>
<protein>
    <submittedName>
        <fullName evidence="2">Uncharacterized protein</fullName>
    </submittedName>
</protein>
<feature type="transmembrane region" description="Helical" evidence="1">
    <location>
        <begin position="12"/>
        <end position="29"/>
    </location>
</feature>
<evidence type="ECO:0000313" key="2">
    <source>
        <dbReference type="EMBL" id="AFA40137.1"/>
    </source>
</evidence>
<reference evidence="2 3" key="1">
    <citation type="journal article" date="2012" name="Stand. Genomic Sci.">
        <title>Complete genome sequence of Pyrobaculum oguniense.</title>
        <authorList>
            <person name="Bernick D.L."/>
            <person name="Karplus K."/>
            <person name="Lui L.M."/>
            <person name="Coker J.K."/>
            <person name="Murphy J.N."/>
            <person name="Chan P.P."/>
            <person name="Cozen A.E."/>
            <person name="Lowe T.M."/>
        </authorList>
    </citation>
    <scope>NUCLEOTIDE SEQUENCE [LARGE SCALE GENOMIC DNA]</scope>
    <source>
        <strain evidence="2 3">TE7</strain>
    </source>
</reference>
<keyword evidence="3" id="KW-1185">Reference proteome</keyword>
<keyword evidence="1" id="KW-1133">Transmembrane helix</keyword>